<dbReference type="InterPro" id="IPR003369">
    <property type="entry name" value="TatA/B/E"/>
</dbReference>
<organism evidence="9 10">
    <name type="scientific">Candidatus Nitrososphaera evergladensis SR1</name>
    <dbReference type="NCBI Taxonomy" id="1459636"/>
    <lineage>
        <taxon>Archaea</taxon>
        <taxon>Nitrososphaerota</taxon>
        <taxon>Nitrososphaeria</taxon>
        <taxon>Nitrososphaerales</taxon>
        <taxon>Nitrososphaeraceae</taxon>
        <taxon>Nitrososphaera</taxon>
    </lineage>
</organism>
<dbReference type="GO" id="GO:0016020">
    <property type="term" value="C:membrane"/>
    <property type="evidence" value="ECO:0007669"/>
    <property type="project" value="UniProtKB-ARBA"/>
</dbReference>
<gene>
    <name evidence="9" type="ORF">NTE_02632</name>
</gene>
<keyword evidence="6" id="KW-0811">Translocation</keyword>
<keyword evidence="4" id="KW-0653">Protein transport</keyword>
<keyword evidence="2" id="KW-0813">Transport</keyword>
<evidence type="ECO:0000313" key="10">
    <source>
        <dbReference type="Proteomes" id="UP000028194"/>
    </source>
</evidence>
<dbReference type="PANTHER" id="PTHR42982">
    <property type="entry name" value="SEC-INDEPENDENT PROTEIN TRANSLOCASE PROTEIN TATA"/>
    <property type="match status" value="1"/>
</dbReference>
<evidence type="ECO:0000256" key="6">
    <source>
        <dbReference type="ARBA" id="ARBA00023010"/>
    </source>
</evidence>
<keyword evidence="7 8" id="KW-0472">Membrane</keyword>
<dbReference type="OrthoDB" id="10785at2157"/>
<keyword evidence="10" id="KW-1185">Reference proteome</keyword>
<name>A0A075MU21_9ARCH</name>
<dbReference type="GeneID" id="41598325"/>
<dbReference type="Proteomes" id="UP000028194">
    <property type="component" value="Chromosome"/>
</dbReference>
<proteinExistence type="predicted"/>
<evidence type="ECO:0000256" key="4">
    <source>
        <dbReference type="ARBA" id="ARBA00022927"/>
    </source>
</evidence>
<reference evidence="9 10" key="1">
    <citation type="journal article" date="2014" name="PLoS ONE">
        <title>Genome Sequence of Candidatus Nitrososphaera evergladensis from Group I.1b Enriched from Everglades Soil Reveals Novel Genomic Features of the Ammonia-Oxidizing Archaea.</title>
        <authorList>
            <person name="Zhalnina K.V."/>
            <person name="Dias R."/>
            <person name="Leonard M.T."/>
            <person name="Dorr de Quadros P."/>
            <person name="Camargo F.A."/>
            <person name="Drew J.C."/>
            <person name="Farmerie W.G."/>
            <person name="Daroub S.H."/>
            <person name="Triplett E.W."/>
        </authorList>
    </citation>
    <scope>NUCLEOTIDE SEQUENCE [LARGE SCALE GENOMIC DNA]</scope>
    <source>
        <strain evidence="9 10">SR1</strain>
    </source>
</reference>
<evidence type="ECO:0000256" key="2">
    <source>
        <dbReference type="ARBA" id="ARBA00022448"/>
    </source>
</evidence>
<dbReference type="KEGG" id="nev:NTE_02632"/>
<protein>
    <submittedName>
        <fullName evidence="9">Sec-independent protein secretion pathway component</fullName>
    </submittedName>
</protein>
<keyword evidence="3 8" id="KW-0812">Transmembrane</keyword>
<dbReference type="EMBL" id="CP007174">
    <property type="protein sequence ID" value="AIF84675.1"/>
    <property type="molecule type" value="Genomic_DNA"/>
</dbReference>
<dbReference type="STRING" id="1459636.NTE_02632"/>
<evidence type="ECO:0000256" key="5">
    <source>
        <dbReference type="ARBA" id="ARBA00022989"/>
    </source>
</evidence>
<accession>A0A075MU21</accession>
<evidence type="ECO:0000256" key="7">
    <source>
        <dbReference type="ARBA" id="ARBA00023136"/>
    </source>
</evidence>
<evidence type="ECO:0000256" key="3">
    <source>
        <dbReference type="ARBA" id="ARBA00022692"/>
    </source>
</evidence>
<dbReference type="RefSeq" id="WP_148701205.1">
    <property type="nucleotide sequence ID" value="NZ_CP007174.1"/>
</dbReference>
<dbReference type="PANTHER" id="PTHR42982:SF1">
    <property type="entry name" value="SEC-INDEPENDENT PROTEIN TRANSLOCASE PROTEIN TATA"/>
    <property type="match status" value="1"/>
</dbReference>
<evidence type="ECO:0000256" key="8">
    <source>
        <dbReference type="SAM" id="Phobius"/>
    </source>
</evidence>
<dbReference type="GO" id="GO:0015031">
    <property type="term" value="P:protein transport"/>
    <property type="evidence" value="ECO:0007669"/>
    <property type="project" value="UniProtKB-KW"/>
</dbReference>
<comment type="subcellular location">
    <subcellularLocation>
        <location evidence="1">Membrane</location>
        <topology evidence="1">Single-pass membrane protein</topology>
    </subcellularLocation>
</comment>
<evidence type="ECO:0000313" key="9">
    <source>
        <dbReference type="EMBL" id="AIF84675.1"/>
    </source>
</evidence>
<sequence length="116" mass="12800">MPFSGLLLDIAGSEWAIIILVALILIFGTKRLPQVSRSLGKAVGEYEKARQQFRQEMQDATEQARREAGISKVPRITSPVATEREKLEVIATSLGIDCAGKSDEELRSLISQRMNA</sequence>
<dbReference type="AlphaFoldDB" id="A0A075MU21"/>
<dbReference type="HOGENOM" id="CLU_086034_3_2_2"/>
<dbReference type="Gene3D" id="1.20.5.3310">
    <property type="match status" value="1"/>
</dbReference>
<keyword evidence="5 8" id="KW-1133">Transmembrane helix</keyword>
<evidence type="ECO:0000256" key="1">
    <source>
        <dbReference type="ARBA" id="ARBA00004167"/>
    </source>
</evidence>
<dbReference type="eggNOG" id="arCOG02694">
    <property type="taxonomic scope" value="Archaea"/>
</dbReference>
<feature type="transmembrane region" description="Helical" evidence="8">
    <location>
        <begin position="6"/>
        <end position="27"/>
    </location>
</feature>
<dbReference type="Pfam" id="PF02416">
    <property type="entry name" value="TatA_B_E"/>
    <property type="match status" value="1"/>
</dbReference>